<evidence type="ECO:0000313" key="1">
    <source>
        <dbReference type="EMBL" id="PVW12166.1"/>
    </source>
</evidence>
<sequence length="253" mass="30302">MKNKEILKEVNELESAIKLISKDVYFEYYKNGYEVPDFFNPLVDYNQLKELHFTSTLLCQKVILFENKEFLVRRIIKVKIFLDNLLKNHKGYSKKKYEREFQNKYQVYNGSKIIQLNQHLERKKLNFIKMFLKLLKDNKIIESKSHNNLGIASLFLPIKGKGKIHWKDTLYSLKLVFDLLKESELIEYPSYFSVFMSEKFKILNKAEQLVDFKPESYKNASSNVGYDKAYEDWRKKIETLKVKLELPFSEDFK</sequence>
<keyword evidence="2" id="KW-1185">Reference proteome</keyword>
<dbReference type="EMBL" id="QEHR01000016">
    <property type="protein sequence ID" value="PVW12166.1"/>
    <property type="molecule type" value="Genomic_DNA"/>
</dbReference>
<name>A0A2U0HTI2_9FLAO</name>
<reference evidence="1 2" key="1">
    <citation type="submission" date="2018-04" db="EMBL/GenBank/DDBJ databases">
        <title>Marixanthomonas spongiae HN-E44 sp. nov., isolated from a marine sponge.</title>
        <authorList>
            <person name="Luo L."/>
            <person name="Zhuang L."/>
        </authorList>
    </citation>
    <scope>NUCLEOTIDE SEQUENCE [LARGE SCALE GENOMIC DNA]</scope>
    <source>
        <strain evidence="1 2">HN-E44</strain>
    </source>
</reference>
<accession>A0A2U0HTI2</accession>
<protein>
    <submittedName>
        <fullName evidence="1">Uncharacterized protein</fullName>
    </submittedName>
</protein>
<dbReference type="Proteomes" id="UP000245962">
    <property type="component" value="Unassembled WGS sequence"/>
</dbReference>
<gene>
    <name evidence="1" type="ORF">DDV96_15310</name>
</gene>
<dbReference type="AlphaFoldDB" id="A0A2U0HTI2"/>
<evidence type="ECO:0000313" key="2">
    <source>
        <dbReference type="Proteomes" id="UP000245962"/>
    </source>
</evidence>
<organism evidence="1 2">
    <name type="scientific">Marixanthomonas spongiae</name>
    <dbReference type="NCBI Taxonomy" id="2174845"/>
    <lineage>
        <taxon>Bacteria</taxon>
        <taxon>Pseudomonadati</taxon>
        <taxon>Bacteroidota</taxon>
        <taxon>Flavobacteriia</taxon>
        <taxon>Flavobacteriales</taxon>
        <taxon>Flavobacteriaceae</taxon>
        <taxon>Marixanthomonas</taxon>
    </lineage>
</organism>
<proteinExistence type="predicted"/>
<dbReference type="RefSeq" id="WP_116695651.1">
    <property type="nucleotide sequence ID" value="NZ_QEHR01000016.1"/>
</dbReference>
<comment type="caution">
    <text evidence="1">The sequence shown here is derived from an EMBL/GenBank/DDBJ whole genome shotgun (WGS) entry which is preliminary data.</text>
</comment>